<keyword evidence="2" id="KW-1133">Transmembrane helix</keyword>
<dbReference type="PROSITE" id="PS51201">
    <property type="entry name" value="RCK_N"/>
    <property type="match status" value="1"/>
</dbReference>
<dbReference type="InterPro" id="IPR006037">
    <property type="entry name" value="RCK_C"/>
</dbReference>
<evidence type="ECO:0000259" key="4">
    <source>
        <dbReference type="PROSITE" id="PS51202"/>
    </source>
</evidence>
<proteinExistence type="predicted"/>
<keyword evidence="2" id="KW-0812">Transmembrane</keyword>
<dbReference type="InterPro" id="IPR036721">
    <property type="entry name" value="RCK_C_sf"/>
</dbReference>
<feature type="transmembrane region" description="Helical" evidence="2">
    <location>
        <begin position="63"/>
        <end position="81"/>
    </location>
</feature>
<dbReference type="Proteomes" id="UP000886752">
    <property type="component" value="Unassembled WGS sequence"/>
</dbReference>
<feature type="domain" description="RCK N-terminal" evidence="3">
    <location>
        <begin position="366"/>
        <end position="479"/>
    </location>
</feature>
<organism evidence="5 6">
    <name type="scientific">Candidatus Desulfovibrio intestinipullorum</name>
    <dbReference type="NCBI Taxonomy" id="2838536"/>
    <lineage>
        <taxon>Bacteria</taxon>
        <taxon>Pseudomonadati</taxon>
        <taxon>Thermodesulfobacteriota</taxon>
        <taxon>Desulfovibrionia</taxon>
        <taxon>Desulfovibrionales</taxon>
        <taxon>Desulfovibrionaceae</taxon>
        <taxon>Desulfovibrio</taxon>
    </lineage>
</organism>
<dbReference type="AlphaFoldDB" id="A0A9D1PWA2"/>
<dbReference type="InterPro" id="IPR036291">
    <property type="entry name" value="NAD(P)-bd_dom_sf"/>
</dbReference>
<dbReference type="Pfam" id="PF07885">
    <property type="entry name" value="Ion_trans_2"/>
    <property type="match status" value="1"/>
</dbReference>
<dbReference type="GO" id="GO:0005886">
    <property type="term" value="C:plasma membrane"/>
    <property type="evidence" value="ECO:0007669"/>
    <property type="project" value="UniProtKB-SubCell"/>
</dbReference>
<dbReference type="GO" id="GO:0008324">
    <property type="term" value="F:monoatomic cation transmembrane transporter activity"/>
    <property type="evidence" value="ECO:0007669"/>
    <property type="project" value="InterPro"/>
</dbReference>
<dbReference type="PANTHER" id="PTHR43833:SF13">
    <property type="entry name" value="POTASSIUM CHANNEL PROTEIN 2-RELATED"/>
    <property type="match status" value="1"/>
</dbReference>
<dbReference type="SUPFAM" id="SSF51735">
    <property type="entry name" value="NAD(P)-binding Rossmann-fold domains"/>
    <property type="match status" value="2"/>
</dbReference>
<dbReference type="Pfam" id="PF02254">
    <property type="entry name" value="TrkA_N"/>
    <property type="match status" value="2"/>
</dbReference>
<dbReference type="InterPro" id="IPR003148">
    <property type="entry name" value="RCK_N"/>
</dbReference>
<accession>A0A9D1PWA2</accession>
<dbReference type="SUPFAM" id="SSF81324">
    <property type="entry name" value="Voltage-gated potassium channels"/>
    <property type="match status" value="1"/>
</dbReference>
<dbReference type="Gene3D" id="3.40.50.720">
    <property type="entry name" value="NAD(P)-binding Rossmann-like Domain"/>
    <property type="match status" value="2"/>
</dbReference>
<evidence type="ECO:0000313" key="6">
    <source>
        <dbReference type="Proteomes" id="UP000886752"/>
    </source>
</evidence>
<reference evidence="5" key="2">
    <citation type="submission" date="2021-04" db="EMBL/GenBank/DDBJ databases">
        <authorList>
            <person name="Gilroy R."/>
        </authorList>
    </citation>
    <scope>NUCLEOTIDE SEQUENCE</scope>
    <source>
        <strain evidence="5">ChiHecec2B26-446</strain>
    </source>
</reference>
<evidence type="ECO:0000259" key="3">
    <source>
        <dbReference type="PROSITE" id="PS51201"/>
    </source>
</evidence>
<dbReference type="EMBL" id="DXHV01000031">
    <property type="protein sequence ID" value="HIW00060.1"/>
    <property type="molecule type" value="Genomic_DNA"/>
</dbReference>
<dbReference type="InterPro" id="IPR013099">
    <property type="entry name" value="K_chnl_dom"/>
</dbReference>
<dbReference type="Gene3D" id="3.30.70.1450">
    <property type="entry name" value="Regulator of K+ conductance, C-terminal domain"/>
    <property type="match status" value="2"/>
</dbReference>
<dbReference type="Gene3D" id="1.10.287.70">
    <property type="match status" value="1"/>
</dbReference>
<keyword evidence="2" id="KW-0472">Membrane</keyword>
<dbReference type="Pfam" id="PF02080">
    <property type="entry name" value="TrkA_C"/>
    <property type="match status" value="1"/>
</dbReference>
<sequence>MGGGAGDRIVLKSLASVLTNLIHIRETQDHQKVFTHFLLVLVVEIAVFSALFHWIMLYEGREYSIITGVYWTFTVMSTLGFGDITFTSDLGRIFSIIVLVSGIVFFLILLPFTFIQHFYLPWMERQKKEMVPRRLPDSIRGHVLIAGTNPIALNLSETLMRYDMKAYLLCSDMQTALQLLSQGYKAVLGEHDDKETYSKLHAETAASLVVMDTDIRSANIVFSAHEAAPELPIVAGVESLEARDILRMAGCSRCFHFYSLLGEALARRVIHPSHRVSVLGHFGRLVIAEAPVMRTPLAGKTLLESGIRHDTGVSVVGVWERGAFSLPRPDTTFGRSTVLMVAGTEEQVRAFNSLLSSTDQDMDARQPATIIIGGGRVGLAVARSLSRRGINALIVDRKQNIDAGSTPVVCGDASDLSLMEKAGIRTTPTIIVTTHDDDANIYLTIYCRSLRPDVQIISRASLDRNVNGLHLAGADLVLSLASLVSATVINLLSPNRLLMLNERLSVFRSTVSENLAGMSLARSGIRGNTRCSVLAVHCPDGTSHINPEAGYVLARGDTIYLIGDNHAQTLYRKYYGIDTDVEAGELRKEPQWKSVV</sequence>
<comment type="subcellular location">
    <subcellularLocation>
        <location evidence="1">Cell membrane</location>
        <topology evidence="1">Multi-pass membrane protein</topology>
    </subcellularLocation>
</comment>
<gene>
    <name evidence="5" type="ORF">H9894_02580</name>
</gene>
<dbReference type="SUPFAM" id="SSF116726">
    <property type="entry name" value="TrkA C-terminal domain-like"/>
    <property type="match status" value="2"/>
</dbReference>
<feature type="domain" description="RCK C-terminal" evidence="4">
    <location>
        <begin position="274"/>
        <end position="357"/>
    </location>
</feature>
<feature type="transmembrane region" description="Helical" evidence="2">
    <location>
        <begin position="33"/>
        <end position="57"/>
    </location>
</feature>
<dbReference type="GO" id="GO:0006813">
    <property type="term" value="P:potassium ion transport"/>
    <property type="evidence" value="ECO:0007669"/>
    <property type="project" value="InterPro"/>
</dbReference>
<dbReference type="PANTHER" id="PTHR43833">
    <property type="entry name" value="POTASSIUM CHANNEL PROTEIN 2-RELATED-RELATED"/>
    <property type="match status" value="1"/>
</dbReference>
<evidence type="ECO:0000256" key="2">
    <source>
        <dbReference type="SAM" id="Phobius"/>
    </source>
</evidence>
<evidence type="ECO:0000313" key="5">
    <source>
        <dbReference type="EMBL" id="HIW00060.1"/>
    </source>
</evidence>
<feature type="transmembrane region" description="Helical" evidence="2">
    <location>
        <begin position="93"/>
        <end position="119"/>
    </location>
</feature>
<comment type="caution">
    <text evidence="5">The sequence shown here is derived from an EMBL/GenBank/DDBJ whole genome shotgun (WGS) entry which is preliminary data.</text>
</comment>
<protein>
    <submittedName>
        <fullName evidence="5">NAD-binding protein</fullName>
    </submittedName>
</protein>
<dbReference type="InterPro" id="IPR050721">
    <property type="entry name" value="Trk_Ktr_HKT_K-transport"/>
</dbReference>
<reference evidence="5" key="1">
    <citation type="journal article" date="2021" name="PeerJ">
        <title>Extensive microbial diversity within the chicken gut microbiome revealed by metagenomics and culture.</title>
        <authorList>
            <person name="Gilroy R."/>
            <person name="Ravi A."/>
            <person name="Getino M."/>
            <person name="Pursley I."/>
            <person name="Horton D.L."/>
            <person name="Alikhan N.F."/>
            <person name="Baker D."/>
            <person name="Gharbi K."/>
            <person name="Hall N."/>
            <person name="Watson M."/>
            <person name="Adriaenssens E.M."/>
            <person name="Foster-Nyarko E."/>
            <person name="Jarju S."/>
            <person name="Secka A."/>
            <person name="Antonio M."/>
            <person name="Oren A."/>
            <person name="Chaudhuri R.R."/>
            <person name="La Ragione R."/>
            <person name="Hildebrand F."/>
            <person name="Pallen M.J."/>
        </authorList>
    </citation>
    <scope>NUCLEOTIDE SEQUENCE</scope>
    <source>
        <strain evidence="5">ChiHecec2B26-446</strain>
    </source>
</reference>
<name>A0A9D1PWA2_9BACT</name>
<dbReference type="PROSITE" id="PS51202">
    <property type="entry name" value="RCK_C"/>
    <property type="match status" value="1"/>
</dbReference>
<evidence type="ECO:0000256" key="1">
    <source>
        <dbReference type="ARBA" id="ARBA00004651"/>
    </source>
</evidence>